<evidence type="ECO:0000313" key="2">
    <source>
        <dbReference type="EMBL" id="HGQ73725.1"/>
    </source>
</evidence>
<dbReference type="EMBL" id="DTBP01000012">
    <property type="protein sequence ID" value="HGQ73725.1"/>
    <property type="molecule type" value="Genomic_DNA"/>
</dbReference>
<organism evidence="2">
    <name type="scientific">Staphylothermus marinus</name>
    <dbReference type="NCBI Taxonomy" id="2280"/>
    <lineage>
        <taxon>Archaea</taxon>
        <taxon>Thermoproteota</taxon>
        <taxon>Thermoprotei</taxon>
        <taxon>Desulfurococcales</taxon>
        <taxon>Desulfurococcaceae</taxon>
        <taxon>Staphylothermus</taxon>
    </lineage>
</organism>
<dbReference type="InterPro" id="IPR012340">
    <property type="entry name" value="NA-bd_OB-fold"/>
</dbReference>
<dbReference type="Pfam" id="PF16992">
    <property type="entry name" value="RNA_pol_RpbG"/>
    <property type="match status" value="1"/>
</dbReference>
<dbReference type="AlphaFoldDB" id="A0A7C4NLC6"/>
<comment type="caution">
    <text evidence="2">The sequence shown here is derived from an EMBL/GenBank/DDBJ whole genome shotgun (WGS) entry which is preliminary data.</text>
</comment>
<evidence type="ECO:0000313" key="1">
    <source>
        <dbReference type="EMBL" id="HGQ59513.1"/>
    </source>
</evidence>
<sequence length="120" mass="13822">MVLELITECIVNRIEKLLVPQVYRVHASCREGFDTTIEVHEKLMNIREDDKIKLEITESKESCLQHYFCGKAYVVSTTMIENRYRVVLSIGGLLVVLKNLHEPPQFNVLSELYVGITRVA</sequence>
<reference evidence="2" key="1">
    <citation type="journal article" date="2020" name="mSystems">
        <title>Genome- and Community-Level Interaction Insights into Carbon Utilization and Element Cycling Functions of Hydrothermarchaeota in Hydrothermal Sediment.</title>
        <authorList>
            <person name="Zhou Z."/>
            <person name="Liu Y."/>
            <person name="Xu W."/>
            <person name="Pan J."/>
            <person name="Luo Z.H."/>
            <person name="Li M."/>
        </authorList>
    </citation>
    <scope>NUCLEOTIDE SEQUENCE [LARGE SCALE GENOMIC DNA]</scope>
    <source>
        <strain evidence="1">SpSt-638</strain>
        <strain evidence="2">SpSt-648</strain>
    </source>
</reference>
<gene>
    <name evidence="1" type="ORF">ENU09_02195</name>
    <name evidence="2" type="ORF">ENU20_01430</name>
</gene>
<protein>
    <submittedName>
        <fullName evidence="2">Uncharacterized protein</fullName>
    </submittedName>
</protein>
<dbReference type="InterPro" id="IPR031555">
    <property type="entry name" value="RNA_pol_Rpo8"/>
</dbReference>
<name>A0A7C4NLC6_STAMA</name>
<dbReference type="Gene3D" id="2.40.50.140">
    <property type="entry name" value="Nucleic acid-binding proteins"/>
    <property type="match status" value="1"/>
</dbReference>
<dbReference type="EMBL" id="DTBE01000058">
    <property type="protein sequence ID" value="HGQ59513.1"/>
    <property type="molecule type" value="Genomic_DNA"/>
</dbReference>
<accession>A0A7C4NLC6</accession>
<proteinExistence type="predicted"/>